<dbReference type="KEGG" id="mmuc:C1S78_002135"/>
<keyword evidence="3" id="KW-1185">Reference proteome</keyword>
<dbReference type="RefSeq" id="WP_138158296.1">
    <property type="nucleotide sequence ID" value="NZ_CP062008.1"/>
</dbReference>
<reference evidence="2 3" key="2">
    <citation type="journal article" date="2019" name="Sci. Rep.">
        <title>Insight into the biology of Mycobacterium mucogenicum and Mycobacterium neoaurum clade members.</title>
        <authorList>
            <person name="Behra P.R.K."/>
            <person name="Pettersson B.M.F."/>
            <person name="Ramesh M."/>
            <person name="Dasgupta S."/>
            <person name="Kirsebom L.A."/>
        </authorList>
    </citation>
    <scope>NUCLEOTIDE SEQUENCE [LARGE SCALE GENOMIC DNA]</scope>
    <source>
        <strain evidence="2 3">DSM 44124</strain>
    </source>
</reference>
<dbReference type="Proteomes" id="UP000309231">
    <property type="component" value="Chromosome"/>
</dbReference>
<dbReference type="EMBL" id="CP062008">
    <property type="protein sequence ID" value="QPG69859.1"/>
    <property type="molecule type" value="Genomic_DNA"/>
</dbReference>
<feature type="compositionally biased region" description="Basic and acidic residues" evidence="1">
    <location>
        <begin position="22"/>
        <end position="37"/>
    </location>
</feature>
<evidence type="ECO:0000256" key="1">
    <source>
        <dbReference type="SAM" id="MobiDB-lite"/>
    </source>
</evidence>
<feature type="region of interest" description="Disordered" evidence="1">
    <location>
        <begin position="1"/>
        <end position="45"/>
    </location>
</feature>
<name>A0A8E4W3Q8_MYCMU</name>
<proteinExistence type="predicted"/>
<evidence type="ECO:0000313" key="3">
    <source>
        <dbReference type="Proteomes" id="UP000309231"/>
    </source>
</evidence>
<dbReference type="AlphaFoldDB" id="A0A8E4W3Q8"/>
<feature type="compositionally biased region" description="Low complexity" evidence="1">
    <location>
        <begin position="1"/>
        <end position="17"/>
    </location>
</feature>
<organism evidence="2 3">
    <name type="scientific">Mycolicibacterium mucogenicum DSM 44124</name>
    <dbReference type="NCBI Taxonomy" id="1226753"/>
    <lineage>
        <taxon>Bacteria</taxon>
        <taxon>Bacillati</taxon>
        <taxon>Actinomycetota</taxon>
        <taxon>Actinomycetes</taxon>
        <taxon>Mycobacteriales</taxon>
        <taxon>Mycobacteriaceae</taxon>
        <taxon>Mycolicibacterium</taxon>
    </lineage>
</organism>
<reference evidence="2 3" key="1">
    <citation type="journal article" date="2019" name="BMC Evol. Biol.">
        <title>Comparative genomics of Mycobacterium mucogenicum and Mycobacterium neoaurum clade members emphasizing tRNA and non-coding RNA.</title>
        <authorList>
            <person name="Behra P.R.K."/>
            <person name="Pettersson B.M.F."/>
            <person name="Das S."/>
            <person name="Dasgupta S."/>
            <person name="Kirsebom L.A."/>
        </authorList>
    </citation>
    <scope>NUCLEOTIDE SEQUENCE [LARGE SCALE GENOMIC DNA]</scope>
    <source>
        <strain evidence="2 3">DSM 44124</strain>
    </source>
</reference>
<accession>A0A8E4W3Q8</accession>
<dbReference type="GeneID" id="76723682"/>
<evidence type="ECO:0000313" key="2">
    <source>
        <dbReference type="EMBL" id="QPG69859.1"/>
    </source>
</evidence>
<sequence>MGVSAGVASAAPAHDPATIPMDRGHGHGHDDWDDHGRGWGGPGWRGGGWDGPEVYVNLPCVTGPAGIVTVCP</sequence>
<protein>
    <submittedName>
        <fullName evidence="2">Uncharacterized protein</fullName>
    </submittedName>
</protein>
<gene>
    <name evidence="2" type="ORF">C1S78_002135</name>
</gene>